<evidence type="ECO:0000256" key="10">
    <source>
        <dbReference type="SAM" id="Phobius"/>
    </source>
</evidence>
<feature type="transmembrane region" description="Helical" evidence="10">
    <location>
        <begin position="51"/>
        <end position="73"/>
    </location>
</feature>
<evidence type="ECO:0000313" key="12">
    <source>
        <dbReference type="Proteomes" id="UP000077037"/>
    </source>
</evidence>
<evidence type="ECO:0000313" key="11">
    <source>
        <dbReference type="EMBL" id="SAI07439.1"/>
    </source>
</evidence>
<name>A0A157MFV9_9BORD</name>
<keyword evidence="6" id="KW-0479">Metal-binding</keyword>
<dbReference type="AlphaFoldDB" id="A0A157MFV9"/>
<keyword evidence="4" id="KW-0349">Heme</keyword>
<dbReference type="InterPro" id="IPR000701">
    <property type="entry name" value="SuccDH_FuR_B_TM-su"/>
</dbReference>
<keyword evidence="8" id="KW-0408">Iron</keyword>
<comment type="function">
    <text evidence="2">Membrane-anchoring subunit of succinate dehydrogenase (SDH).</text>
</comment>
<evidence type="ECO:0000256" key="3">
    <source>
        <dbReference type="ARBA" id="ARBA00004370"/>
    </source>
</evidence>
<evidence type="ECO:0000256" key="1">
    <source>
        <dbReference type="ARBA" id="ARBA00001971"/>
    </source>
</evidence>
<dbReference type="Gene3D" id="1.20.1300.10">
    <property type="entry name" value="Fumarate reductase/succinate dehydrogenase, transmembrane subunit"/>
    <property type="match status" value="1"/>
</dbReference>
<evidence type="ECO:0000256" key="2">
    <source>
        <dbReference type="ARBA" id="ARBA00004050"/>
    </source>
</evidence>
<keyword evidence="9 10" id="KW-0472">Membrane</keyword>
<protein>
    <submittedName>
        <fullName evidence="11">Succinate dehydrogenase/fumarate reductase, cytochrome b subunit</fullName>
    </submittedName>
</protein>
<gene>
    <name evidence="11" type="ORF">SAMEA1982600_01213</name>
</gene>
<comment type="cofactor">
    <cofactor evidence="1">
        <name>heme</name>
        <dbReference type="ChEBI" id="CHEBI:30413"/>
    </cofactor>
</comment>
<dbReference type="GO" id="GO:0046872">
    <property type="term" value="F:metal ion binding"/>
    <property type="evidence" value="ECO:0007669"/>
    <property type="project" value="UniProtKB-KW"/>
</dbReference>
<organism evidence="11 12">
    <name type="scientific">Bordetella ansorpii</name>
    <dbReference type="NCBI Taxonomy" id="288768"/>
    <lineage>
        <taxon>Bacteria</taxon>
        <taxon>Pseudomonadati</taxon>
        <taxon>Pseudomonadota</taxon>
        <taxon>Betaproteobacteria</taxon>
        <taxon>Burkholderiales</taxon>
        <taxon>Alcaligenaceae</taxon>
        <taxon>Bordetella</taxon>
    </lineage>
</organism>
<evidence type="ECO:0000256" key="4">
    <source>
        <dbReference type="ARBA" id="ARBA00022617"/>
    </source>
</evidence>
<comment type="subcellular location">
    <subcellularLocation>
        <location evidence="3">Membrane</location>
    </subcellularLocation>
</comment>
<evidence type="ECO:0000256" key="6">
    <source>
        <dbReference type="ARBA" id="ARBA00022723"/>
    </source>
</evidence>
<evidence type="ECO:0000256" key="5">
    <source>
        <dbReference type="ARBA" id="ARBA00022692"/>
    </source>
</evidence>
<evidence type="ECO:0000256" key="7">
    <source>
        <dbReference type="ARBA" id="ARBA00022989"/>
    </source>
</evidence>
<accession>A0A157MFV9</accession>
<dbReference type="Proteomes" id="UP000077037">
    <property type="component" value="Unassembled WGS sequence"/>
</dbReference>
<sequence length="111" mass="11925">MENLLFVAQRLSAMVMGPFVLVHLGLILYAVRGGLTADEILQRTQGNPYWLVFYTLFVVAAAVHAPIGVRNVLVEWTGLGRRAAGLFCTAFGVVLLALGLRAVVAVGGWLS</sequence>
<dbReference type="RefSeq" id="WP_066410042.1">
    <property type="nucleotide sequence ID" value="NZ_FKBS01000012.1"/>
</dbReference>
<keyword evidence="7 10" id="KW-1133">Transmembrane helix</keyword>
<feature type="transmembrane region" description="Helical" evidence="10">
    <location>
        <begin position="85"/>
        <end position="110"/>
    </location>
</feature>
<dbReference type="EMBL" id="FKBS01000012">
    <property type="protein sequence ID" value="SAI07439.1"/>
    <property type="molecule type" value="Genomic_DNA"/>
</dbReference>
<dbReference type="GO" id="GO:0016020">
    <property type="term" value="C:membrane"/>
    <property type="evidence" value="ECO:0007669"/>
    <property type="project" value="UniProtKB-SubCell"/>
</dbReference>
<dbReference type="OrthoDB" id="8779376at2"/>
<evidence type="ECO:0000256" key="9">
    <source>
        <dbReference type="ARBA" id="ARBA00023136"/>
    </source>
</evidence>
<dbReference type="SUPFAM" id="SSF81343">
    <property type="entry name" value="Fumarate reductase respiratory complex transmembrane subunits"/>
    <property type="match status" value="1"/>
</dbReference>
<keyword evidence="5 10" id="KW-0812">Transmembrane</keyword>
<feature type="transmembrane region" description="Helical" evidence="10">
    <location>
        <begin position="12"/>
        <end position="31"/>
    </location>
</feature>
<dbReference type="Pfam" id="PF01127">
    <property type="entry name" value="Sdh_cyt"/>
    <property type="match status" value="1"/>
</dbReference>
<dbReference type="InterPro" id="IPR034804">
    <property type="entry name" value="SQR/QFR_C/D"/>
</dbReference>
<evidence type="ECO:0000256" key="8">
    <source>
        <dbReference type="ARBA" id="ARBA00023004"/>
    </source>
</evidence>
<reference evidence="11 12" key="1">
    <citation type="submission" date="2016-03" db="EMBL/GenBank/DDBJ databases">
        <authorList>
            <consortium name="Pathogen Informatics"/>
        </authorList>
    </citation>
    <scope>NUCLEOTIDE SEQUENCE [LARGE SCALE GENOMIC DNA]</scope>
    <source>
        <strain evidence="11 12">NCTC13364</strain>
    </source>
</reference>
<proteinExistence type="predicted"/>